<sequence length="208" mass="22547">MQLASRTSRLAVAVKNSGFSLGSVEKLLEENRRLKGEAEAGARELESARRQCREQQVEALSRAQVAADQTAAKMCTLEAETHQLREVCHVLESEVTSLREQLKRSHSLRLQGQKALDELKSEFEAITKDLAAGDAVASLSSTSALTHGDGDSPVKQLPRALQQQERIASVLERLCDETVLSRLECCFAQAGLQGAAPPAAAPLDLCQQ</sequence>
<dbReference type="Proteomes" id="UP001491310">
    <property type="component" value="Unassembled WGS sequence"/>
</dbReference>
<comment type="caution">
    <text evidence="2">The sequence shown here is derived from an EMBL/GenBank/DDBJ whole genome shotgun (WGS) entry which is preliminary data.</text>
</comment>
<proteinExistence type="predicted"/>
<evidence type="ECO:0000256" key="1">
    <source>
        <dbReference type="SAM" id="Coils"/>
    </source>
</evidence>
<evidence type="ECO:0000313" key="2">
    <source>
        <dbReference type="EMBL" id="KAK9907777.1"/>
    </source>
</evidence>
<organism evidence="2 3">
    <name type="scientific">Coccomyxa subellipsoidea</name>
    <dbReference type="NCBI Taxonomy" id="248742"/>
    <lineage>
        <taxon>Eukaryota</taxon>
        <taxon>Viridiplantae</taxon>
        <taxon>Chlorophyta</taxon>
        <taxon>core chlorophytes</taxon>
        <taxon>Trebouxiophyceae</taxon>
        <taxon>Trebouxiophyceae incertae sedis</taxon>
        <taxon>Coccomyxaceae</taxon>
        <taxon>Coccomyxa</taxon>
    </lineage>
</organism>
<protein>
    <submittedName>
        <fullName evidence="2">Uncharacterized protein</fullName>
    </submittedName>
</protein>
<keyword evidence="3" id="KW-1185">Reference proteome</keyword>
<reference evidence="2 3" key="1">
    <citation type="journal article" date="2024" name="Nat. Commun.">
        <title>Phylogenomics reveals the evolutionary origins of lichenization in chlorophyte algae.</title>
        <authorList>
            <person name="Puginier C."/>
            <person name="Libourel C."/>
            <person name="Otte J."/>
            <person name="Skaloud P."/>
            <person name="Haon M."/>
            <person name="Grisel S."/>
            <person name="Petersen M."/>
            <person name="Berrin J.G."/>
            <person name="Delaux P.M."/>
            <person name="Dal Grande F."/>
            <person name="Keller J."/>
        </authorList>
    </citation>
    <scope>NUCLEOTIDE SEQUENCE [LARGE SCALE GENOMIC DNA]</scope>
    <source>
        <strain evidence="2 3">SAG 216-7</strain>
    </source>
</reference>
<accession>A0ABR2YMV4</accession>
<evidence type="ECO:0000313" key="3">
    <source>
        <dbReference type="Proteomes" id="UP001491310"/>
    </source>
</evidence>
<dbReference type="EMBL" id="JALJOT010000009">
    <property type="protein sequence ID" value="KAK9907777.1"/>
    <property type="molecule type" value="Genomic_DNA"/>
</dbReference>
<name>A0ABR2YMV4_9CHLO</name>
<feature type="coiled-coil region" evidence="1">
    <location>
        <begin position="24"/>
        <end position="58"/>
    </location>
</feature>
<keyword evidence="1" id="KW-0175">Coiled coil</keyword>
<gene>
    <name evidence="2" type="ORF">WJX75_009813</name>
</gene>